<gene>
    <name evidence="1" type="ORF">RQM65_10490</name>
</gene>
<name>A0ABU3L7P9_9FLAO</name>
<dbReference type="Proteomes" id="UP001250656">
    <property type="component" value="Unassembled WGS sequence"/>
</dbReference>
<keyword evidence="2" id="KW-1185">Reference proteome</keyword>
<reference evidence="1 2" key="1">
    <citation type="submission" date="2023-09" db="EMBL/GenBank/DDBJ databases">
        <title>Novel taxa isolated from Blanes Bay.</title>
        <authorList>
            <person name="Rey-Velasco X."/>
            <person name="Lucena T."/>
        </authorList>
    </citation>
    <scope>NUCLEOTIDE SEQUENCE [LARGE SCALE GENOMIC DNA]</scope>
    <source>
        <strain evidence="1 2">S334</strain>
    </source>
</reference>
<evidence type="ECO:0000313" key="1">
    <source>
        <dbReference type="EMBL" id="MDT7829092.1"/>
    </source>
</evidence>
<dbReference type="EMBL" id="JAVTTP010000001">
    <property type="protein sequence ID" value="MDT7829092.1"/>
    <property type="molecule type" value="Genomic_DNA"/>
</dbReference>
<protein>
    <submittedName>
        <fullName evidence="1">Uncharacterized protein</fullName>
    </submittedName>
</protein>
<accession>A0ABU3L7P9</accession>
<proteinExistence type="predicted"/>
<evidence type="ECO:0000313" key="2">
    <source>
        <dbReference type="Proteomes" id="UP001250656"/>
    </source>
</evidence>
<dbReference type="RefSeq" id="WP_314014805.1">
    <property type="nucleotide sequence ID" value="NZ_JAVTTP010000001.1"/>
</dbReference>
<sequence length="47" mass="5692">MRRRFRSTPLDRDYLMNSNNQYYDLKVYLCNMLCSDTLVAQNRDINA</sequence>
<comment type="caution">
    <text evidence="1">The sequence shown here is derived from an EMBL/GenBank/DDBJ whole genome shotgun (WGS) entry which is preliminary data.</text>
</comment>
<organism evidence="1 2">
    <name type="scientific">Pricia mediterranea</name>
    <dbReference type="NCBI Taxonomy" id="3076079"/>
    <lineage>
        <taxon>Bacteria</taxon>
        <taxon>Pseudomonadati</taxon>
        <taxon>Bacteroidota</taxon>
        <taxon>Flavobacteriia</taxon>
        <taxon>Flavobacteriales</taxon>
        <taxon>Flavobacteriaceae</taxon>
        <taxon>Pricia</taxon>
    </lineage>
</organism>